<dbReference type="PROSITE" id="PS50943">
    <property type="entry name" value="HTH_CROC1"/>
    <property type="match status" value="1"/>
</dbReference>
<dbReference type="SUPFAM" id="SSF47413">
    <property type="entry name" value="lambda repressor-like DNA-binding domains"/>
    <property type="match status" value="1"/>
</dbReference>
<dbReference type="Pfam" id="PF01381">
    <property type="entry name" value="HTH_3"/>
    <property type="match status" value="1"/>
</dbReference>
<dbReference type="CDD" id="cd00093">
    <property type="entry name" value="HTH_XRE"/>
    <property type="match status" value="1"/>
</dbReference>
<reference evidence="2 3" key="1">
    <citation type="submission" date="2023-10" db="EMBL/GenBank/DDBJ databases">
        <title>Virgibacillus soli CC-YMP-6 genome.</title>
        <authorList>
            <person name="Miliotis G."/>
            <person name="Sengupta P."/>
            <person name="Hameed A."/>
            <person name="Chuvochina M."/>
            <person name="Mcdonagh F."/>
            <person name="Simpson A.C."/>
            <person name="Singh N.K."/>
            <person name="Rekha P.D."/>
            <person name="Raman K."/>
            <person name="Hugenholtz P."/>
            <person name="Venkateswaran K."/>
        </authorList>
    </citation>
    <scope>NUCLEOTIDE SEQUENCE [LARGE SCALE GENOMIC DNA]</scope>
    <source>
        <strain evidence="2 3">CC-YMP-6</strain>
    </source>
</reference>
<dbReference type="Proteomes" id="UP001275315">
    <property type="component" value="Unassembled WGS sequence"/>
</dbReference>
<dbReference type="SMART" id="SM00530">
    <property type="entry name" value="HTH_XRE"/>
    <property type="match status" value="1"/>
</dbReference>
<dbReference type="InterPro" id="IPR010982">
    <property type="entry name" value="Lambda_DNA-bd_dom_sf"/>
</dbReference>
<dbReference type="EMBL" id="JAWDIQ010000001">
    <property type="protein sequence ID" value="MDY0407383.1"/>
    <property type="molecule type" value="Genomic_DNA"/>
</dbReference>
<evidence type="ECO:0000259" key="1">
    <source>
        <dbReference type="PROSITE" id="PS50943"/>
    </source>
</evidence>
<comment type="caution">
    <text evidence="2">The sequence shown here is derived from an EMBL/GenBank/DDBJ whole genome shotgun (WGS) entry which is preliminary data.</text>
</comment>
<proteinExistence type="predicted"/>
<dbReference type="InterPro" id="IPR001387">
    <property type="entry name" value="Cro/C1-type_HTH"/>
</dbReference>
<sequence>MTINTSGLEHIKVNPPNNTLKGSFDMEKKILSGVLNEESVVDEKEFGRYIKEKRSKRGFTLSQVADRLEISINYVSQMERGVRKVTDDLVVSFAELYNVDLDELFWMSGRSLWV</sequence>
<evidence type="ECO:0000313" key="2">
    <source>
        <dbReference type="EMBL" id="MDY0407383.1"/>
    </source>
</evidence>
<evidence type="ECO:0000313" key="3">
    <source>
        <dbReference type="Proteomes" id="UP001275315"/>
    </source>
</evidence>
<dbReference type="Gene3D" id="1.10.260.40">
    <property type="entry name" value="lambda repressor-like DNA-binding domains"/>
    <property type="match status" value="1"/>
</dbReference>
<feature type="domain" description="HTH cro/C1-type" evidence="1">
    <location>
        <begin position="50"/>
        <end position="104"/>
    </location>
</feature>
<name>A0ABU5CLZ5_9BACI</name>
<protein>
    <submittedName>
        <fullName evidence="2">Helix-turn-helix transcriptional regulator</fullName>
    </submittedName>
</protein>
<gene>
    <name evidence="2" type="ORF">RWD45_00430</name>
</gene>
<accession>A0ABU5CLZ5</accession>
<keyword evidence="3" id="KW-1185">Reference proteome</keyword>
<dbReference type="RefSeq" id="WP_320378215.1">
    <property type="nucleotide sequence ID" value="NZ_JAWDIQ010000001.1"/>
</dbReference>
<organism evidence="2 3">
    <name type="scientific">Paracerasibacillus soli</name>
    <dbReference type="NCBI Taxonomy" id="480284"/>
    <lineage>
        <taxon>Bacteria</taxon>
        <taxon>Bacillati</taxon>
        <taxon>Bacillota</taxon>
        <taxon>Bacilli</taxon>
        <taxon>Bacillales</taxon>
        <taxon>Bacillaceae</taxon>
        <taxon>Paracerasibacillus</taxon>
    </lineage>
</organism>